<feature type="region of interest" description="Disordered" evidence="2">
    <location>
        <begin position="16"/>
        <end position="46"/>
    </location>
</feature>
<reference evidence="4" key="1">
    <citation type="submission" date="2018-03" db="EMBL/GenBank/DDBJ databases">
        <authorList>
            <person name="Rodrigo-Torres L."/>
            <person name="Arahal R. D."/>
            <person name="Lucena T."/>
        </authorList>
    </citation>
    <scope>NUCLEOTIDE SEQUENCE [LARGE SCALE GENOMIC DNA]</scope>
    <source>
        <strain evidence="4">CECT 7615</strain>
    </source>
</reference>
<dbReference type="InterPro" id="IPR011010">
    <property type="entry name" value="DNA_brk_join_enz"/>
</dbReference>
<protein>
    <recommendedName>
        <fullName evidence="5">Tyr recombinase domain-containing protein</fullName>
    </recommendedName>
</protein>
<keyword evidence="4" id="KW-1185">Reference proteome</keyword>
<evidence type="ECO:0000313" key="3">
    <source>
        <dbReference type="EMBL" id="SPJ28939.1"/>
    </source>
</evidence>
<gene>
    <name evidence="3" type="ORF">TRM7615_02448</name>
</gene>
<dbReference type="GO" id="GO:0006310">
    <property type="term" value="P:DNA recombination"/>
    <property type="evidence" value="ECO:0007669"/>
    <property type="project" value="UniProtKB-KW"/>
</dbReference>
<dbReference type="Proteomes" id="UP000244898">
    <property type="component" value="Unassembled WGS sequence"/>
</dbReference>
<dbReference type="AlphaFoldDB" id="A0A2R8C935"/>
<organism evidence="3 4">
    <name type="scientific">Falsiruegeria mediterranea M17</name>
    <dbReference type="NCBI Taxonomy" id="1200281"/>
    <lineage>
        <taxon>Bacteria</taxon>
        <taxon>Pseudomonadati</taxon>
        <taxon>Pseudomonadota</taxon>
        <taxon>Alphaproteobacteria</taxon>
        <taxon>Rhodobacterales</taxon>
        <taxon>Roseobacteraceae</taxon>
        <taxon>Falsiruegeria</taxon>
    </lineage>
</organism>
<dbReference type="RefSeq" id="WP_165821419.1">
    <property type="nucleotide sequence ID" value="NZ_ONZG01000005.1"/>
</dbReference>
<evidence type="ECO:0000256" key="2">
    <source>
        <dbReference type="SAM" id="MobiDB-lite"/>
    </source>
</evidence>
<dbReference type="SUPFAM" id="SSF56349">
    <property type="entry name" value="DNA breaking-rejoining enzymes"/>
    <property type="match status" value="1"/>
</dbReference>
<evidence type="ECO:0000256" key="1">
    <source>
        <dbReference type="ARBA" id="ARBA00023172"/>
    </source>
</evidence>
<dbReference type="EMBL" id="ONZG01000005">
    <property type="protein sequence ID" value="SPJ28939.1"/>
    <property type="molecule type" value="Genomic_DNA"/>
</dbReference>
<keyword evidence="1" id="KW-0233">DNA recombination</keyword>
<evidence type="ECO:0008006" key="5">
    <source>
        <dbReference type="Google" id="ProtNLM"/>
    </source>
</evidence>
<evidence type="ECO:0000313" key="4">
    <source>
        <dbReference type="Proteomes" id="UP000244898"/>
    </source>
</evidence>
<accession>A0A2R8C935</accession>
<dbReference type="GO" id="GO:0015074">
    <property type="term" value="P:DNA integration"/>
    <property type="evidence" value="ECO:0007669"/>
    <property type="project" value="InterPro"/>
</dbReference>
<sequence>MLPSGLSTRWLVASNARAASKTRPQRGSVRSSLHAKGEWERSTNKLRRPAKIPRPLLAHLRRWKAQGCVWAVEYQGARVGDIKRAFAKATTDAKVQPCTPHTLKHTAITWALQNGATIWDAAGYFSTSPETIAKVYGHHSPDFQESALKAVERR</sequence>
<proteinExistence type="predicted"/>
<dbReference type="GO" id="GO:0003677">
    <property type="term" value="F:DNA binding"/>
    <property type="evidence" value="ECO:0007669"/>
    <property type="project" value="InterPro"/>
</dbReference>
<dbReference type="InterPro" id="IPR013762">
    <property type="entry name" value="Integrase-like_cat_sf"/>
</dbReference>
<name>A0A2R8C935_9RHOB</name>
<dbReference type="Gene3D" id="1.10.443.10">
    <property type="entry name" value="Intergrase catalytic core"/>
    <property type="match status" value="1"/>
</dbReference>